<dbReference type="Pfam" id="PF07963">
    <property type="entry name" value="N_methyl"/>
    <property type="match status" value="1"/>
</dbReference>
<sequence>MDFKNLVYIVSLLLRDRQTKIQNLNGKGFTLIELLVTMIIIGILAAIALPSFLNQANKARYSEAKTYTGTMSRLQQVYYLEKQIFAGNISQLNVGIATTTSSFTYSVITGDINGNSNPVQLDRIATNVATPSSSTLGVFEGVVGVTGVLGAQTTTITTVFCIANVLGPGSVARGALDGSGQTTCPLNFTSTD</sequence>
<dbReference type="InterPro" id="IPR031975">
    <property type="entry name" value="Pilin_GH"/>
</dbReference>
<evidence type="ECO:0000313" key="7">
    <source>
        <dbReference type="EMBL" id="ELS34777.1"/>
    </source>
</evidence>
<keyword evidence="5 6" id="KW-0472">Membrane</keyword>
<keyword evidence="4 6" id="KW-1133">Transmembrane helix</keyword>
<dbReference type="PANTHER" id="PTHR30093:SF44">
    <property type="entry name" value="TYPE II SECRETION SYSTEM CORE PROTEIN G"/>
    <property type="match status" value="1"/>
</dbReference>
<keyword evidence="3 6" id="KW-0812">Transmembrane</keyword>
<proteinExistence type="predicted"/>
<dbReference type="EMBL" id="ALWB01000002">
    <property type="protein sequence ID" value="ELS34777.1"/>
    <property type="molecule type" value="Genomic_DNA"/>
</dbReference>
<evidence type="ECO:0000256" key="1">
    <source>
        <dbReference type="ARBA" id="ARBA00004167"/>
    </source>
</evidence>
<keyword evidence="8" id="KW-1185">Reference proteome</keyword>
<keyword evidence="2" id="KW-0488">Methylation</keyword>
<dbReference type="PROSITE" id="PS00409">
    <property type="entry name" value="PROKAR_NTER_METHYL"/>
    <property type="match status" value="1"/>
</dbReference>
<dbReference type="PANTHER" id="PTHR30093">
    <property type="entry name" value="GENERAL SECRETION PATHWAY PROTEIN G"/>
    <property type="match status" value="1"/>
</dbReference>
<dbReference type="InterPro" id="IPR045584">
    <property type="entry name" value="Pilin-like"/>
</dbReference>
<dbReference type="RefSeq" id="WP_009625040.1">
    <property type="nucleotide sequence ID" value="NZ_ALWB01000002.1"/>
</dbReference>
<comment type="caution">
    <text evidence="7">The sequence shown here is derived from an EMBL/GenBank/DDBJ whole genome shotgun (WGS) entry which is preliminary data.</text>
</comment>
<dbReference type="Proteomes" id="UP000011201">
    <property type="component" value="Unassembled WGS sequence"/>
</dbReference>
<dbReference type="Gene3D" id="3.30.700.10">
    <property type="entry name" value="Glycoprotein, Type 4 Pilin"/>
    <property type="match status" value="1"/>
</dbReference>
<dbReference type="OrthoDB" id="467711at2"/>
<feature type="transmembrane region" description="Helical" evidence="6">
    <location>
        <begin position="29"/>
        <end position="53"/>
    </location>
</feature>
<comment type="subcellular location">
    <subcellularLocation>
        <location evidence="1">Membrane</location>
        <topology evidence="1">Single-pass membrane protein</topology>
    </subcellularLocation>
</comment>
<dbReference type="SUPFAM" id="SSF54523">
    <property type="entry name" value="Pili subunits"/>
    <property type="match status" value="1"/>
</dbReference>
<dbReference type="InterPro" id="IPR012902">
    <property type="entry name" value="N_methyl_site"/>
</dbReference>
<gene>
    <name evidence="7" type="ORF">Pse7429DRAFT_0084</name>
</gene>
<evidence type="ECO:0000256" key="3">
    <source>
        <dbReference type="ARBA" id="ARBA00022692"/>
    </source>
</evidence>
<evidence type="ECO:0000256" key="5">
    <source>
        <dbReference type="ARBA" id="ARBA00023136"/>
    </source>
</evidence>
<name>L8N3H5_9CYAN</name>
<evidence type="ECO:0000256" key="6">
    <source>
        <dbReference type="SAM" id="Phobius"/>
    </source>
</evidence>
<evidence type="ECO:0000313" key="8">
    <source>
        <dbReference type="Proteomes" id="UP000011201"/>
    </source>
</evidence>
<reference evidence="7 8" key="1">
    <citation type="journal article" date="2013" name="Proc. Natl. Acad. Sci. U.S.A.">
        <title>Improving the coverage of the cyanobacterial phylum using diversity-driven genome sequencing.</title>
        <authorList>
            <person name="Shih P.M."/>
            <person name="Wu D."/>
            <person name="Latifi A."/>
            <person name="Axen S.D."/>
            <person name="Fewer D.P."/>
            <person name="Talla E."/>
            <person name="Calteau A."/>
            <person name="Cai F."/>
            <person name="Tandeau de Marsac N."/>
            <person name="Rippka R."/>
            <person name="Herdman M."/>
            <person name="Sivonen K."/>
            <person name="Coursin T."/>
            <person name="Laurent T."/>
            <person name="Goodwin L."/>
            <person name="Nolan M."/>
            <person name="Davenport K.W."/>
            <person name="Han C.S."/>
            <person name="Rubin E.M."/>
            <person name="Eisen J.A."/>
            <person name="Woyke T."/>
            <person name="Gugger M."/>
            <person name="Kerfeld C.A."/>
        </authorList>
    </citation>
    <scope>NUCLEOTIDE SEQUENCE [LARGE SCALE GENOMIC DNA]</scope>
    <source>
        <strain evidence="7 8">PCC 7429</strain>
    </source>
</reference>
<accession>L8N3H5</accession>
<dbReference type="PATRIC" id="fig|927668.3.peg.90"/>
<dbReference type="NCBIfam" id="TIGR02532">
    <property type="entry name" value="IV_pilin_GFxxxE"/>
    <property type="match status" value="1"/>
</dbReference>
<dbReference type="AlphaFoldDB" id="L8N3H5"/>
<dbReference type="Pfam" id="PF16734">
    <property type="entry name" value="Pilin_GH"/>
    <property type="match status" value="1"/>
</dbReference>
<dbReference type="GO" id="GO:0016020">
    <property type="term" value="C:membrane"/>
    <property type="evidence" value="ECO:0007669"/>
    <property type="project" value="UniProtKB-SubCell"/>
</dbReference>
<organism evidence="7 8">
    <name type="scientific">Pseudanabaena biceps PCC 7429</name>
    <dbReference type="NCBI Taxonomy" id="927668"/>
    <lineage>
        <taxon>Bacteria</taxon>
        <taxon>Bacillati</taxon>
        <taxon>Cyanobacteriota</taxon>
        <taxon>Cyanophyceae</taxon>
        <taxon>Pseudanabaenales</taxon>
        <taxon>Pseudanabaenaceae</taxon>
        <taxon>Pseudanabaena</taxon>
    </lineage>
</organism>
<protein>
    <submittedName>
        <fullName evidence="7">General secretion pathway protein H</fullName>
    </submittedName>
</protein>
<evidence type="ECO:0000256" key="2">
    <source>
        <dbReference type="ARBA" id="ARBA00022481"/>
    </source>
</evidence>
<evidence type="ECO:0000256" key="4">
    <source>
        <dbReference type="ARBA" id="ARBA00022989"/>
    </source>
</evidence>